<reference evidence="3 4" key="1">
    <citation type="submission" date="2024-11" db="EMBL/GenBank/DDBJ databases">
        <authorList>
            <person name="Kaparullina E.N."/>
            <person name="Delegan Y.A."/>
            <person name="Doronina N.V."/>
        </authorList>
    </citation>
    <scope>NUCLEOTIDE SEQUENCE [LARGE SCALE GENOMIC DNA]</scope>
    <source>
        <strain evidence="3 4">7sh_L</strain>
    </source>
</reference>
<evidence type="ECO:0000313" key="4">
    <source>
        <dbReference type="Proteomes" id="UP001617669"/>
    </source>
</evidence>
<dbReference type="SUPFAM" id="SSF53756">
    <property type="entry name" value="UDP-Glycosyltransferase/glycogen phosphorylase"/>
    <property type="match status" value="1"/>
</dbReference>
<dbReference type="EC" id="2.4.-.-" evidence="3"/>
<dbReference type="EMBL" id="JBIWXY010000001">
    <property type="protein sequence ID" value="MFJ5445735.1"/>
    <property type="molecule type" value="Genomic_DNA"/>
</dbReference>
<evidence type="ECO:0000259" key="2">
    <source>
        <dbReference type="Pfam" id="PF13439"/>
    </source>
</evidence>
<dbReference type="InterPro" id="IPR001296">
    <property type="entry name" value="Glyco_trans_1"/>
</dbReference>
<dbReference type="Gene3D" id="3.40.50.2000">
    <property type="entry name" value="Glycogen Phosphorylase B"/>
    <property type="match status" value="2"/>
</dbReference>
<dbReference type="PANTHER" id="PTHR45947:SF3">
    <property type="entry name" value="SULFOQUINOVOSYL TRANSFERASE SQD2"/>
    <property type="match status" value="1"/>
</dbReference>
<feature type="domain" description="Glycosyl transferase family 1" evidence="1">
    <location>
        <begin position="192"/>
        <end position="359"/>
    </location>
</feature>
<keyword evidence="3" id="KW-0328">Glycosyltransferase</keyword>
<dbReference type="Pfam" id="PF13439">
    <property type="entry name" value="Glyco_transf_4"/>
    <property type="match status" value="1"/>
</dbReference>
<dbReference type="InterPro" id="IPR050194">
    <property type="entry name" value="Glycosyltransferase_grp1"/>
</dbReference>
<dbReference type="RefSeq" id="WP_400880449.1">
    <property type="nucleotide sequence ID" value="NZ_JBIWXY010000001.1"/>
</dbReference>
<accession>A0ABW8GK44</accession>
<dbReference type="InterPro" id="IPR028098">
    <property type="entry name" value="Glyco_trans_4-like_N"/>
</dbReference>
<dbReference type="Proteomes" id="UP001617669">
    <property type="component" value="Unassembled WGS sequence"/>
</dbReference>
<evidence type="ECO:0000259" key="1">
    <source>
        <dbReference type="Pfam" id="PF00534"/>
    </source>
</evidence>
<protein>
    <submittedName>
        <fullName evidence="3">Glycosyltransferase</fullName>
        <ecNumber evidence="3">2.4.-.-</ecNumber>
    </submittedName>
</protein>
<dbReference type="PANTHER" id="PTHR45947">
    <property type="entry name" value="SULFOQUINOVOSYL TRANSFERASE SQD2"/>
    <property type="match status" value="1"/>
</dbReference>
<gene>
    <name evidence="3" type="ORF">ACIKP9_05790</name>
</gene>
<feature type="domain" description="Glycosyltransferase subfamily 4-like N-terminal" evidence="2">
    <location>
        <begin position="14"/>
        <end position="181"/>
    </location>
</feature>
<comment type="caution">
    <text evidence="3">The sequence shown here is derived from an EMBL/GenBank/DDBJ whole genome shotgun (WGS) entry which is preliminary data.</text>
</comment>
<proteinExistence type="predicted"/>
<dbReference type="Pfam" id="PF00534">
    <property type="entry name" value="Glycos_transf_1"/>
    <property type="match status" value="1"/>
</dbReference>
<dbReference type="GO" id="GO:0016757">
    <property type="term" value="F:glycosyltransferase activity"/>
    <property type="evidence" value="ECO:0007669"/>
    <property type="project" value="UniProtKB-KW"/>
</dbReference>
<evidence type="ECO:0000313" key="3">
    <source>
        <dbReference type="EMBL" id="MFJ5445735.1"/>
    </source>
</evidence>
<keyword evidence="3" id="KW-0808">Transferase</keyword>
<keyword evidence="4" id="KW-1185">Reference proteome</keyword>
<name>A0ABW8GK44_9PROT</name>
<organism evidence="3 4">
    <name type="scientific">Methylobacillus methanolivorans</name>
    <dbReference type="NCBI Taxonomy" id="1848927"/>
    <lineage>
        <taxon>Bacteria</taxon>
        <taxon>Pseudomonadati</taxon>
        <taxon>Pseudomonadota</taxon>
        <taxon>Betaproteobacteria</taxon>
        <taxon>Nitrosomonadales</taxon>
        <taxon>Methylophilaceae</taxon>
        <taxon>Methylobacillus</taxon>
    </lineage>
</organism>
<sequence length="401" mass="45372">MKILFISDVYFPRVNGVSTSIRTFVSQMQALGHEVHLIAPDYGIATEDEAWIKRIPARNIYFDPEDKLMRYRAVLRLLPELRDENYDVVHIHTPFVAHYLGIKLARLLDIPCLETYHTFFEDYMHHYLPWIPQSMARKIAINTSRQQCNAVNAVIAPSQPMLDALRSYGVKTSAEVIPTGLQEKSFEEADGEAFRDRYGISRQRPVALFVGRVAHEKNIDFLLRMTNELRRQQPDVLLVVAGEGPAQKHLEDLSAELALGDNIKFIGYLDRNTELNACYKAADVFVFASKTETQGLVLLEAMAQGVPVVALAELGTKSILIEGEGAMIATEDERIFASKVFSLLANPGKRAKLGQAARQYVAKRWTARLQAERMLQFYQRVQSRSAFHAMNMDNNLKTRGG</sequence>